<dbReference type="AlphaFoldDB" id="A0A2N8ZKR3"/>
<proteinExistence type="predicted"/>
<organism evidence="1 2">
    <name type="scientific">Vibrio tapetis subsp. tapetis</name>
    <dbReference type="NCBI Taxonomy" id="1671868"/>
    <lineage>
        <taxon>Bacteria</taxon>
        <taxon>Pseudomonadati</taxon>
        <taxon>Pseudomonadota</taxon>
        <taxon>Gammaproteobacteria</taxon>
        <taxon>Vibrionales</taxon>
        <taxon>Vibrionaceae</taxon>
        <taxon>Vibrio</taxon>
    </lineage>
</organism>
<keyword evidence="2" id="KW-1185">Reference proteome</keyword>
<reference evidence="1 2" key="1">
    <citation type="submission" date="2017-10" db="EMBL/GenBank/DDBJ databases">
        <authorList>
            <person name="Banno H."/>
            <person name="Chua N.-H."/>
        </authorList>
    </citation>
    <scope>NUCLEOTIDE SEQUENCE [LARGE SCALE GENOMIC DNA]</scope>
    <source>
        <strain evidence="1">Vibrio tapetis CECT4600</strain>
    </source>
</reference>
<name>A0A2N8ZKR3_9VIBR</name>
<evidence type="ECO:0000313" key="2">
    <source>
        <dbReference type="Proteomes" id="UP000235828"/>
    </source>
</evidence>
<evidence type="ECO:0000313" key="1">
    <source>
        <dbReference type="EMBL" id="SON52500.1"/>
    </source>
</evidence>
<dbReference type="EMBL" id="LT960612">
    <property type="protein sequence ID" value="SON52500.1"/>
    <property type="molecule type" value="Genomic_DNA"/>
</dbReference>
<dbReference type="RefSeq" id="WP_172443196.1">
    <property type="nucleotide sequence ID" value="NZ_LT960612.1"/>
</dbReference>
<protein>
    <submittedName>
        <fullName evidence="1">Uncharacterized protein</fullName>
    </submittedName>
</protein>
<sequence length="47" mass="5589">MNLDLGTIYVANHMAKKMIDEQLYGKQQPRVRRISVLSRVFKKLKNR</sequence>
<gene>
    <name evidence="1" type="ORF">VTAP4600_B0889</name>
</gene>
<accession>A0A2N8ZKR3</accession>
<dbReference type="KEGG" id="vta:B0889"/>
<dbReference type="Proteomes" id="UP000235828">
    <property type="component" value="Chromosome B"/>
</dbReference>